<feature type="domain" description="Major facilitator superfamily associated" evidence="9">
    <location>
        <begin position="12"/>
        <end position="353"/>
    </location>
</feature>
<keyword evidence="6 8" id="KW-1133">Transmembrane helix</keyword>
<feature type="transmembrane region" description="Helical" evidence="8">
    <location>
        <begin position="76"/>
        <end position="94"/>
    </location>
</feature>
<dbReference type="PANTHER" id="PTHR23522">
    <property type="entry name" value="BLL5896 PROTEIN"/>
    <property type="match status" value="1"/>
</dbReference>
<keyword evidence="7 8" id="KW-0472">Membrane</keyword>
<evidence type="ECO:0000256" key="5">
    <source>
        <dbReference type="ARBA" id="ARBA00022692"/>
    </source>
</evidence>
<evidence type="ECO:0000313" key="10">
    <source>
        <dbReference type="EMBL" id="SCJ78400.1"/>
    </source>
</evidence>
<evidence type="ECO:0000256" key="4">
    <source>
        <dbReference type="ARBA" id="ARBA00022519"/>
    </source>
</evidence>
<evidence type="ECO:0000256" key="6">
    <source>
        <dbReference type="ARBA" id="ARBA00022989"/>
    </source>
</evidence>
<comment type="subcellular location">
    <subcellularLocation>
        <location evidence="1">Cell inner membrane</location>
        <topology evidence="1">Multi-pass membrane protein</topology>
    </subcellularLocation>
</comment>
<sequence>MRQAQAKRTIIQFMATYFLFQMFISGPSSYLPLFLQDRGLSDAQIGIVLGVSPFVSMAGQFIWAGVADRVGSVNRIFFQLSVVSLLIVPLHLLFGGFYYMFFILCIFDFFYSALAPLLDSLGIYYAQAQKFNFGNFRLMGSLGFLVAALISGFLADLKIDYIYYFQVAMGVLFLVCIPLLPKVQMPKMKKAVFNPVVLLRKPSALMVLLVVAPIMFGFGYSLSFYPTYLVGQLGAPSSYIGIGNIVSITIEVTFLFFMDKLVDRVPIKLLLAGISFLTIVRWTVYGLSDSILLVLLFFGIQGITSVATYFFASFYFKRIAPPEGKVSTQTLVSIYCYGICRGLGALLGAPLTQLVGGTRNAFLAIAGITLAALVLFMLIPVKFAQQEQADSGVQIGDEGR</sequence>
<feature type="transmembrane region" description="Helical" evidence="8">
    <location>
        <begin position="328"/>
        <end position="349"/>
    </location>
</feature>
<feature type="transmembrane region" description="Helical" evidence="8">
    <location>
        <begin position="100"/>
        <end position="126"/>
    </location>
</feature>
<gene>
    <name evidence="10" type="ORF">SAMEA3545359_01997</name>
</gene>
<accession>A0A1C6J8L7</accession>
<dbReference type="EMBL" id="FMHG01000001">
    <property type="protein sequence ID" value="SCJ78400.1"/>
    <property type="molecule type" value="Genomic_DNA"/>
</dbReference>
<feature type="transmembrane region" description="Helical" evidence="8">
    <location>
        <begin position="361"/>
        <end position="381"/>
    </location>
</feature>
<keyword evidence="5 8" id="KW-0812">Transmembrane</keyword>
<evidence type="ECO:0000256" key="7">
    <source>
        <dbReference type="ARBA" id="ARBA00023136"/>
    </source>
</evidence>
<evidence type="ECO:0000256" key="2">
    <source>
        <dbReference type="ARBA" id="ARBA00022448"/>
    </source>
</evidence>
<evidence type="ECO:0000256" key="1">
    <source>
        <dbReference type="ARBA" id="ARBA00004429"/>
    </source>
</evidence>
<dbReference type="GO" id="GO:0015528">
    <property type="term" value="F:lactose:proton symporter activity"/>
    <property type="evidence" value="ECO:0007669"/>
    <property type="project" value="TreeGrafter"/>
</dbReference>
<keyword evidence="4" id="KW-0997">Cell inner membrane</keyword>
<reference evidence="10" key="1">
    <citation type="submission" date="2015-09" db="EMBL/GenBank/DDBJ databases">
        <authorList>
            <consortium name="Pathogen Informatics"/>
        </authorList>
    </citation>
    <scope>NUCLEOTIDE SEQUENCE</scope>
    <source>
        <strain evidence="10">2789STDY5834896</strain>
    </source>
</reference>
<evidence type="ECO:0000256" key="3">
    <source>
        <dbReference type="ARBA" id="ARBA00022475"/>
    </source>
</evidence>
<name>A0A1C6J8L7_9FIRM</name>
<dbReference type="SUPFAM" id="SSF103473">
    <property type="entry name" value="MFS general substrate transporter"/>
    <property type="match status" value="1"/>
</dbReference>
<dbReference type="GO" id="GO:0005886">
    <property type="term" value="C:plasma membrane"/>
    <property type="evidence" value="ECO:0007669"/>
    <property type="project" value="UniProtKB-SubCell"/>
</dbReference>
<keyword evidence="2" id="KW-0813">Transport</keyword>
<keyword evidence="3" id="KW-1003">Cell membrane</keyword>
<dbReference type="Gene3D" id="1.20.1250.20">
    <property type="entry name" value="MFS general substrate transporter like domains"/>
    <property type="match status" value="2"/>
</dbReference>
<proteinExistence type="predicted"/>
<dbReference type="AlphaFoldDB" id="A0A1C6J8L7"/>
<feature type="transmembrane region" description="Helical" evidence="8">
    <location>
        <begin position="291"/>
        <end position="316"/>
    </location>
</feature>
<dbReference type="Pfam" id="PF12832">
    <property type="entry name" value="MFS_1_like"/>
    <property type="match status" value="1"/>
</dbReference>
<protein>
    <submittedName>
        <fullName evidence="10">Putative 3-phenylpropionic acid transporter</fullName>
    </submittedName>
</protein>
<feature type="transmembrane region" description="Helical" evidence="8">
    <location>
        <begin position="161"/>
        <end position="183"/>
    </location>
</feature>
<dbReference type="InterPro" id="IPR024989">
    <property type="entry name" value="MFS_assoc_dom"/>
</dbReference>
<feature type="transmembrane region" description="Helical" evidence="8">
    <location>
        <begin position="12"/>
        <end position="31"/>
    </location>
</feature>
<dbReference type="InterPro" id="IPR036259">
    <property type="entry name" value="MFS_trans_sf"/>
</dbReference>
<evidence type="ECO:0000256" key="8">
    <source>
        <dbReference type="SAM" id="Phobius"/>
    </source>
</evidence>
<dbReference type="GO" id="GO:0030395">
    <property type="term" value="F:lactose binding"/>
    <property type="evidence" value="ECO:0007669"/>
    <property type="project" value="TreeGrafter"/>
</dbReference>
<feature type="transmembrane region" description="Helical" evidence="8">
    <location>
        <begin position="138"/>
        <end position="155"/>
    </location>
</feature>
<feature type="transmembrane region" description="Helical" evidence="8">
    <location>
        <begin position="204"/>
        <end position="225"/>
    </location>
</feature>
<dbReference type="PANTHER" id="PTHR23522:SF10">
    <property type="entry name" value="3-PHENYLPROPIONIC ACID TRANSPORTER-RELATED"/>
    <property type="match status" value="1"/>
</dbReference>
<feature type="transmembrane region" description="Helical" evidence="8">
    <location>
        <begin position="269"/>
        <end position="285"/>
    </location>
</feature>
<organism evidence="10">
    <name type="scientific">uncultured Anaerotruncus sp</name>
    <dbReference type="NCBI Taxonomy" id="905011"/>
    <lineage>
        <taxon>Bacteria</taxon>
        <taxon>Bacillati</taxon>
        <taxon>Bacillota</taxon>
        <taxon>Clostridia</taxon>
        <taxon>Eubacteriales</taxon>
        <taxon>Oscillospiraceae</taxon>
        <taxon>Anaerotruncus</taxon>
        <taxon>environmental samples</taxon>
    </lineage>
</organism>
<feature type="transmembrane region" description="Helical" evidence="8">
    <location>
        <begin position="237"/>
        <end position="257"/>
    </location>
</feature>
<feature type="transmembrane region" description="Helical" evidence="8">
    <location>
        <begin position="43"/>
        <end position="64"/>
    </location>
</feature>
<evidence type="ECO:0000259" key="9">
    <source>
        <dbReference type="Pfam" id="PF12832"/>
    </source>
</evidence>